<dbReference type="Pfam" id="PF08895">
    <property type="entry name" value="DUF1840"/>
    <property type="match status" value="1"/>
</dbReference>
<accession>A0A1Y6MF65</accession>
<evidence type="ECO:0000313" key="2">
    <source>
        <dbReference type="Proteomes" id="UP000195719"/>
    </source>
</evidence>
<dbReference type="RefSeq" id="WP_087853081.1">
    <property type="nucleotide sequence ID" value="NZ_FYAJ01000002.1"/>
</dbReference>
<dbReference type="InterPro" id="IPR014991">
    <property type="entry name" value="DUF1840"/>
</dbReference>
<dbReference type="Proteomes" id="UP000195719">
    <property type="component" value="Unassembled WGS sequence"/>
</dbReference>
<reference evidence="2" key="1">
    <citation type="submission" date="2017-06" db="EMBL/GenBank/DDBJ databases">
        <authorList>
            <person name="Rodrigo-Torres L."/>
            <person name="Arahal R.D."/>
            <person name="Lucena T."/>
        </authorList>
    </citation>
    <scope>NUCLEOTIDE SEQUENCE [LARGE SCALE GENOMIC DNA]</scope>
    <source>
        <strain evidence="2">CECT 9192</strain>
    </source>
</reference>
<keyword evidence="2" id="KW-1185">Reference proteome</keyword>
<dbReference type="EMBL" id="FYAJ01000002">
    <property type="protein sequence ID" value="SMY34420.1"/>
    <property type="molecule type" value="Genomic_DNA"/>
</dbReference>
<evidence type="ECO:0000313" key="1">
    <source>
        <dbReference type="EMBL" id="SMY34420.1"/>
    </source>
</evidence>
<gene>
    <name evidence="1" type="ORF">PAND9192_01319</name>
</gene>
<proteinExistence type="predicted"/>
<sequence>MLVTFSTKSHGNVIMFGDVAHSLITMMGFGTDVPGAIKAEDVACALANLEKKLTQIVQQQPEKIVPEIDNKDENETEIQIGLAVRAVPLIELLKAAISAKSYVMWE</sequence>
<dbReference type="AlphaFoldDB" id="A0A1Y6MF65"/>
<protein>
    <recommendedName>
        <fullName evidence="3">DUF1840 domain-containing protein</fullName>
    </recommendedName>
</protein>
<evidence type="ECO:0008006" key="3">
    <source>
        <dbReference type="Google" id="ProtNLM"/>
    </source>
</evidence>
<name>A0A1Y6MF65_9GAMM</name>
<organism evidence="1 2">
    <name type="scientific">Photobacterium andalusiense</name>
    <dbReference type="NCBI Taxonomy" id="2204296"/>
    <lineage>
        <taxon>Bacteria</taxon>
        <taxon>Pseudomonadati</taxon>
        <taxon>Pseudomonadota</taxon>
        <taxon>Gammaproteobacteria</taxon>
        <taxon>Vibrionales</taxon>
        <taxon>Vibrionaceae</taxon>
        <taxon>Photobacterium</taxon>
    </lineage>
</organism>